<organism evidence="5 6">
    <name type="scientific">Tripterygium wilfordii</name>
    <name type="common">Thunder God vine</name>
    <dbReference type="NCBI Taxonomy" id="458696"/>
    <lineage>
        <taxon>Eukaryota</taxon>
        <taxon>Viridiplantae</taxon>
        <taxon>Streptophyta</taxon>
        <taxon>Embryophyta</taxon>
        <taxon>Tracheophyta</taxon>
        <taxon>Spermatophyta</taxon>
        <taxon>Magnoliopsida</taxon>
        <taxon>eudicotyledons</taxon>
        <taxon>Gunneridae</taxon>
        <taxon>Pentapetalae</taxon>
        <taxon>rosids</taxon>
        <taxon>fabids</taxon>
        <taxon>Celastrales</taxon>
        <taxon>Celastraceae</taxon>
        <taxon>Tripterygium</taxon>
    </lineage>
</organism>
<keyword evidence="2 4" id="KW-0732">Signal</keyword>
<evidence type="ECO:0000313" key="5">
    <source>
        <dbReference type="EMBL" id="KAF5730533.1"/>
    </source>
</evidence>
<accession>A0A7J7C8R9</accession>
<keyword evidence="6" id="KW-1185">Reference proteome</keyword>
<comment type="similarity">
    <text evidence="1">Belongs to the STIG1 family.</text>
</comment>
<feature type="region of interest" description="Disordered" evidence="3">
    <location>
        <begin position="30"/>
        <end position="56"/>
    </location>
</feature>
<evidence type="ECO:0000256" key="3">
    <source>
        <dbReference type="SAM" id="MobiDB-lite"/>
    </source>
</evidence>
<dbReference type="AlphaFoldDB" id="A0A7J7C8R9"/>
<feature type="chain" id="PRO_5029489900" description="Stigma-specific Stig1 family protein" evidence="4">
    <location>
        <begin position="20"/>
        <end position="162"/>
    </location>
</feature>
<evidence type="ECO:0000313" key="6">
    <source>
        <dbReference type="Proteomes" id="UP000593562"/>
    </source>
</evidence>
<dbReference type="Pfam" id="PF04885">
    <property type="entry name" value="Stig1"/>
    <property type="match status" value="1"/>
</dbReference>
<dbReference type="InParanoid" id="A0A7J7C8R9"/>
<sequence>MGLMKILLFIAITMALSLTLTMRSIEEKPPYDDTSNTLPTLKHQTQTPLPSSSSKRVSRFLAENKGKNPRAADHCHKDNQVCQVQDELDYNNYRNATCCNNKCVDLGYDDQNCGACKKKCKFTQACCRGECVYLSLDKRHCGGCHNRCPLREFCVYGMCEYA</sequence>
<reference evidence="5 6" key="1">
    <citation type="journal article" date="2020" name="Nat. Commun.">
        <title>Genome of Tripterygium wilfordii and identification of cytochrome P450 involved in triptolide biosynthesis.</title>
        <authorList>
            <person name="Tu L."/>
            <person name="Su P."/>
            <person name="Zhang Z."/>
            <person name="Gao L."/>
            <person name="Wang J."/>
            <person name="Hu T."/>
            <person name="Zhou J."/>
            <person name="Zhang Y."/>
            <person name="Zhao Y."/>
            <person name="Liu Y."/>
            <person name="Song Y."/>
            <person name="Tong Y."/>
            <person name="Lu Y."/>
            <person name="Yang J."/>
            <person name="Xu C."/>
            <person name="Jia M."/>
            <person name="Peters R.J."/>
            <person name="Huang L."/>
            <person name="Gao W."/>
        </authorList>
    </citation>
    <scope>NUCLEOTIDE SEQUENCE [LARGE SCALE GENOMIC DNA]</scope>
    <source>
        <strain evidence="6">cv. XIE 37</strain>
        <tissue evidence="5">Leaf</tissue>
    </source>
</reference>
<name>A0A7J7C8R9_TRIWF</name>
<proteinExistence type="inferred from homology"/>
<dbReference type="EMBL" id="JAAARO010000019">
    <property type="protein sequence ID" value="KAF5730533.1"/>
    <property type="molecule type" value="Genomic_DNA"/>
</dbReference>
<dbReference type="PANTHER" id="PTHR33227">
    <property type="entry name" value="STIGMA-SPECIFIC STIG1-LIKE PROTEIN 3"/>
    <property type="match status" value="1"/>
</dbReference>
<evidence type="ECO:0000256" key="2">
    <source>
        <dbReference type="ARBA" id="ARBA00022729"/>
    </source>
</evidence>
<protein>
    <recommendedName>
        <fullName evidence="7">Stigma-specific Stig1 family protein</fullName>
    </recommendedName>
</protein>
<gene>
    <name evidence="5" type="ORF">HS088_TW19G00124</name>
</gene>
<dbReference type="PANTHER" id="PTHR33227:SF18">
    <property type="entry name" value="STIGMA-SPECIFIC STIG1-LIKE PROTEIN 3"/>
    <property type="match status" value="1"/>
</dbReference>
<dbReference type="Proteomes" id="UP000593562">
    <property type="component" value="Unassembled WGS sequence"/>
</dbReference>
<evidence type="ECO:0000256" key="1">
    <source>
        <dbReference type="ARBA" id="ARBA00006010"/>
    </source>
</evidence>
<comment type="caution">
    <text evidence="5">The sequence shown here is derived from an EMBL/GenBank/DDBJ whole genome shotgun (WGS) entry which is preliminary data.</text>
</comment>
<evidence type="ECO:0008006" key="7">
    <source>
        <dbReference type="Google" id="ProtNLM"/>
    </source>
</evidence>
<dbReference type="InterPro" id="IPR006969">
    <property type="entry name" value="Stig-like"/>
</dbReference>
<evidence type="ECO:0000256" key="4">
    <source>
        <dbReference type="SAM" id="SignalP"/>
    </source>
</evidence>
<feature type="compositionally biased region" description="Polar residues" evidence="3">
    <location>
        <begin position="33"/>
        <end position="55"/>
    </location>
</feature>
<dbReference type="OrthoDB" id="1841769at2759"/>
<feature type="signal peptide" evidence="4">
    <location>
        <begin position="1"/>
        <end position="19"/>
    </location>
</feature>